<dbReference type="Gene3D" id="3.10.450.50">
    <property type="match status" value="1"/>
</dbReference>
<comment type="caution">
    <text evidence="2">The sequence shown here is derived from an EMBL/GenBank/DDBJ whole genome shotgun (WGS) entry which is preliminary data.</text>
</comment>
<reference evidence="2" key="1">
    <citation type="journal article" date="2014" name="Int. J. Syst. Evol. Microbiol.">
        <title>Complete genome sequence of Corynebacterium casei LMG S-19264T (=DSM 44701T), isolated from a smear-ripened cheese.</title>
        <authorList>
            <consortium name="US DOE Joint Genome Institute (JGI-PGF)"/>
            <person name="Walter F."/>
            <person name="Albersmeier A."/>
            <person name="Kalinowski J."/>
            <person name="Ruckert C."/>
        </authorList>
    </citation>
    <scope>NUCLEOTIDE SEQUENCE</scope>
    <source>
        <strain evidence="2">CGMCC 1.15725</strain>
    </source>
</reference>
<keyword evidence="3" id="KW-1185">Reference proteome</keyword>
<proteinExistence type="predicted"/>
<dbReference type="AlphaFoldDB" id="A0A8J2YV86"/>
<dbReference type="SUPFAM" id="SSF54427">
    <property type="entry name" value="NTF2-like"/>
    <property type="match status" value="1"/>
</dbReference>
<evidence type="ECO:0000313" key="3">
    <source>
        <dbReference type="Proteomes" id="UP000646365"/>
    </source>
</evidence>
<sequence length="147" mass="16701">MTASAKGSAAGVWKAFASRDPDIIRSVLTEDATWIAPQHNATQVALGLATDLLETREGIVSFLIEHFRRLFPQGLTSDFTRVIAEGDIVVFEQRLTGPTINGRDYDNRYCWIFEMDGARVRRIHEYMDTFRGYRLIFGDETPRSLVD</sequence>
<feature type="domain" description="SnoaL-like" evidence="1">
    <location>
        <begin position="14"/>
        <end position="122"/>
    </location>
</feature>
<evidence type="ECO:0000313" key="2">
    <source>
        <dbReference type="EMBL" id="GGF26976.1"/>
    </source>
</evidence>
<dbReference type="EMBL" id="BMJQ01000009">
    <property type="protein sequence ID" value="GGF26976.1"/>
    <property type="molecule type" value="Genomic_DNA"/>
</dbReference>
<reference evidence="2" key="2">
    <citation type="submission" date="2020-09" db="EMBL/GenBank/DDBJ databases">
        <authorList>
            <person name="Sun Q."/>
            <person name="Zhou Y."/>
        </authorList>
    </citation>
    <scope>NUCLEOTIDE SEQUENCE</scope>
    <source>
        <strain evidence="2">CGMCC 1.15725</strain>
    </source>
</reference>
<dbReference type="Proteomes" id="UP000646365">
    <property type="component" value="Unassembled WGS sequence"/>
</dbReference>
<organism evidence="2 3">
    <name type="scientific">Aliidongia dinghuensis</name>
    <dbReference type="NCBI Taxonomy" id="1867774"/>
    <lineage>
        <taxon>Bacteria</taxon>
        <taxon>Pseudomonadati</taxon>
        <taxon>Pseudomonadota</taxon>
        <taxon>Alphaproteobacteria</taxon>
        <taxon>Rhodospirillales</taxon>
        <taxon>Dongiaceae</taxon>
        <taxon>Aliidongia</taxon>
    </lineage>
</organism>
<dbReference type="InterPro" id="IPR037401">
    <property type="entry name" value="SnoaL-like"/>
</dbReference>
<dbReference type="RefSeq" id="WP_189048287.1">
    <property type="nucleotide sequence ID" value="NZ_BMJQ01000009.1"/>
</dbReference>
<gene>
    <name evidence="2" type="ORF">GCM10011611_36250</name>
</gene>
<name>A0A8J2YV86_9PROT</name>
<dbReference type="GO" id="GO:0016853">
    <property type="term" value="F:isomerase activity"/>
    <property type="evidence" value="ECO:0007669"/>
    <property type="project" value="UniProtKB-KW"/>
</dbReference>
<dbReference type="Pfam" id="PF12680">
    <property type="entry name" value="SnoaL_2"/>
    <property type="match status" value="1"/>
</dbReference>
<accession>A0A8J2YV86</accession>
<keyword evidence="2" id="KW-0413">Isomerase</keyword>
<dbReference type="InterPro" id="IPR032710">
    <property type="entry name" value="NTF2-like_dom_sf"/>
</dbReference>
<evidence type="ECO:0000259" key="1">
    <source>
        <dbReference type="Pfam" id="PF12680"/>
    </source>
</evidence>
<protein>
    <submittedName>
        <fullName evidence="2">Ketosteroid isomerase</fullName>
    </submittedName>
</protein>